<dbReference type="InterPro" id="IPR000164">
    <property type="entry name" value="Histone_H3/CENP-A"/>
</dbReference>
<evidence type="ECO:0000256" key="4">
    <source>
        <dbReference type="ARBA" id="ARBA00022454"/>
    </source>
</evidence>
<evidence type="ECO:0000256" key="14">
    <source>
        <dbReference type="SAM" id="MobiDB-lite"/>
    </source>
</evidence>
<evidence type="ECO:0000313" key="17">
    <source>
        <dbReference type="Proteomes" id="UP000383932"/>
    </source>
</evidence>
<evidence type="ECO:0000313" key="16">
    <source>
        <dbReference type="EMBL" id="KAB5592101.1"/>
    </source>
</evidence>
<dbReference type="FunFam" id="1.10.20.10:FF:000087">
    <property type="entry name" value="Probable histone 3"/>
    <property type="match status" value="1"/>
</dbReference>
<organism evidence="16 17">
    <name type="scientific">Ceratobasidium theobromae</name>
    <dbReference type="NCBI Taxonomy" id="1582974"/>
    <lineage>
        <taxon>Eukaryota</taxon>
        <taxon>Fungi</taxon>
        <taxon>Dikarya</taxon>
        <taxon>Basidiomycota</taxon>
        <taxon>Agaricomycotina</taxon>
        <taxon>Agaricomycetes</taxon>
        <taxon>Cantharellales</taxon>
        <taxon>Ceratobasidiaceae</taxon>
        <taxon>Ceratobasidium</taxon>
    </lineage>
</organism>
<keyword evidence="7" id="KW-0544">Nucleosome core</keyword>
<evidence type="ECO:0000256" key="7">
    <source>
        <dbReference type="ARBA" id="ARBA00023269"/>
    </source>
</evidence>
<accession>A0A5N5QKT6</accession>
<dbReference type="GO" id="GO:0030527">
    <property type="term" value="F:structural constituent of chromatin"/>
    <property type="evidence" value="ECO:0007669"/>
    <property type="project" value="InterPro"/>
</dbReference>
<evidence type="ECO:0000256" key="2">
    <source>
        <dbReference type="ARBA" id="ARBA00004584"/>
    </source>
</evidence>
<dbReference type="OrthoDB" id="842664at2759"/>
<dbReference type="PRINTS" id="PR00622">
    <property type="entry name" value="HISTONEH3"/>
</dbReference>
<evidence type="ECO:0000256" key="13">
    <source>
        <dbReference type="ARBA" id="ARBA00044336"/>
    </source>
</evidence>
<evidence type="ECO:0000256" key="11">
    <source>
        <dbReference type="ARBA" id="ARBA00044180"/>
    </source>
</evidence>
<dbReference type="InterPro" id="IPR007125">
    <property type="entry name" value="H2A/H2B/H3"/>
</dbReference>
<dbReference type="GO" id="GO:0046982">
    <property type="term" value="F:protein heterodimerization activity"/>
    <property type="evidence" value="ECO:0007669"/>
    <property type="project" value="InterPro"/>
</dbReference>
<comment type="subunit">
    <text evidence="10">Component of centromeric nucleosomes, where DNA is wrapped around a histone octamer core. The octamer contains two molecules each of H2A, H2B, CSE4/CENPA and H4 assembled in one CSE4-H4 heterotetramer and two H2A-H2B heterodimers. Interacts with the inner kinetochore.</text>
</comment>
<dbReference type="Proteomes" id="UP000383932">
    <property type="component" value="Unassembled WGS sequence"/>
</dbReference>
<protein>
    <recommendedName>
        <fullName evidence="11">Histone H3-like centromeric protein CSE4</fullName>
    </recommendedName>
    <alternativeName>
        <fullName evidence="13">CENP-A homolog</fullName>
    </alternativeName>
    <alternativeName>
        <fullName evidence="12">CENPA homolog</fullName>
    </alternativeName>
</protein>
<keyword evidence="8" id="KW-0137">Centromere</keyword>
<comment type="caution">
    <text evidence="16">The sequence shown here is derived from an EMBL/GenBank/DDBJ whole genome shotgun (WGS) entry which is preliminary data.</text>
</comment>
<comment type="subcellular location">
    <subcellularLocation>
        <location evidence="2">Chromosome</location>
        <location evidence="2">Centromere</location>
    </subcellularLocation>
    <subcellularLocation>
        <location evidence="1">Nucleus</location>
    </subcellularLocation>
</comment>
<keyword evidence="6" id="KW-0539">Nucleus</keyword>
<evidence type="ECO:0000256" key="5">
    <source>
        <dbReference type="ARBA" id="ARBA00023125"/>
    </source>
</evidence>
<keyword evidence="17" id="KW-1185">Reference proteome</keyword>
<dbReference type="PANTHER" id="PTHR11426">
    <property type="entry name" value="HISTONE H3"/>
    <property type="match status" value="1"/>
</dbReference>
<dbReference type="GO" id="GO:0000786">
    <property type="term" value="C:nucleosome"/>
    <property type="evidence" value="ECO:0007669"/>
    <property type="project" value="UniProtKB-KW"/>
</dbReference>
<name>A0A5N5QKT6_9AGAM</name>
<dbReference type="EMBL" id="SSOP01000077">
    <property type="protein sequence ID" value="KAB5592101.1"/>
    <property type="molecule type" value="Genomic_DNA"/>
</dbReference>
<evidence type="ECO:0000256" key="10">
    <source>
        <dbReference type="ARBA" id="ARBA00044024"/>
    </source>
</evidence>
<dbReference type="SMART" id="SM00428">
    <property type="entry name" value="H3"/>
    <property type="match status" value="1"/>
</dbReference>
<evidence type="ECO:0000256" key="9">
    <source>
        <dbReference type="ARBA" id="ARBA00043846"/>
    </source>
</evidence>
<proteinExistence type="inferred from homology"/>
<gene>
    <name evidence="16" type="ORF">CTheo_4483</name>
</gene>
<evidence type="ECO:0000256" key="12">
    <source>
        <dbReference type="ARBA" id="ARBA00044234"/>
    </source>
</evidence>
<comment type="function">
    <text evidence="9">Histone H3-like nucleosomal protein that is specifically found in centromeric nucleosomes. Replaces conventional H3 in the nucleosome core of centromeric chromatin that serves as an assembly site for the inner kinetochore. Required for recruitment and assembly of kinetochore proteins, mitotic progression and chromosome segregation. May serve as an epigenetic mark that propagates centromere identity through replication and cell division.</text>
</comment>
<evidence type="ECO:0000256" key="6">
    <source>
        <dbReference type="ARBA" id="ARBA00023242"/>
    </source>
</evidence>
<reference evidence="16 17" key="1">
    <citation type="journal article" date="2019" name="Fungal Biol. Biotechnol.">
        <title>Draft genome sequence of fastidious pathogen Ceratobasidium theobromae, which causes vascular-streak dieback in Theobroma cacao.</title>
        <authorList>
            <person name="Ali S.S."/>
            <person name="Asman A."/>
            <person name="Shao J."/>
            <person name="Firmansyah A.P."/>
            <person name="Susilo A.W."/>
            <person name="Rosmana A."/>
            <person name="McMahon P."/>
            <person name="Junaid M."/>
            <person name="Guest D."/>
            <person name="Kheng T.Y."/>
            <person name="Meinhardt L.W."/>
            <person name="Bailey B.A."/>
        </authorList>
    </citation>
    <scope>NUCLEOTIDE SEQUENCE [LARGE SCALE GENOMIC DNA]</scope>
    <source>
        <strain evidence="16 17">CT2</strain>
    </source>
</reference>
<feature type="domain" description="Core Histone H2A/H2B/H3" evidence="15">
    <location>
        <begin position="86"/>
        <end position="181"/>
    </location>
</feature>
<sequence>MVTTVRRESSPEAGPSRKRRPRPSDEDDDDEMEAATPPKKKSATARKSTGGKHPRKSNASTAGPSKSRARQDEDEEAGKKKRRFRPGVVALREIRRYQKSTDLLIAKLPFSRVVREVAEDMTTQSGGGYPSGLRWQSSALLALQEATEAYLVHLFEDTNLCAIHAKRVTIMQRDIQLARRIRGRM</sequence>
<keyword evidence="5" id="KW-0238">DNA-binding</keyword>
<feature type="compositionally biased region" description="Basic and acidic residues" evidence="14">
    <location>
        <begin position="1"/>
        <end position="10"/>
    </location>
</feature>
<dbReference type="InterPro" id="IPR009072">
    <property type="entry name" value="Histone-fold"/>
</dbReference>
<dbReference type="Pfam" id="PF00125">
    <property type="entry name" value="Histone"/>
    <property type="match status" value="1"/>
</dbReference>
<feature type="region of interest" description="Disordered" evidence="14">
    <location>
        <begin position="1"/>
        <end position="82"/>
    </location>
</feature>
<comment type="similarity">
    <text evidence="3">Belongs to the histone H3 family.</text>
</comment>
<evidence type="ECO:0000259" key="15">
    <source>
        <dbReference type="Pfam" id="PF00125"/>
    </source>
</evidence>
<keyword evidence="4" id="KW-0158">Chromosome</keyword>
<evidence type="ECO:0000256" key="3">
    <source>
        <dbReference type="ARBA" id="ARBA00010343"/>
    </source>
</evidence>
<dbReference type="GO" id="GO:0005634">
    <property type="term" value="C:nucleus"/>
    <property type="evidence" value="ECO:0007669"/>
    <property type="project" value="UniProtKB-SubCell"/>
</dbReference>
<feature type="compositionally biased region" description="Basic residues" evidence="14">
    <location>
        <begin position="38"/>
        <end position="56"/>
    </location>
</feature>
<dbReference type="GO" id="GO:0003677">
    <property type="term" value="F:DNA binding"/>
    <property type="evidence" value="ECO:0007669"/>
    <property type="project" value="UniProtKB-KW"/>
</dbReference>
<evidence type="ECO:0000256" key="8">
    <source>
        <dbReference type="ARBA" id="ARBA00023328"/>
    </source>
</evidence>
<evidence type="ECO:0000256" key="1">
    <source>
        <dbReference type="ARBA" id="ARBA00004123"/>
    </source>
</evidence>
<dbReference type="GO" id="GO:0000775">
    <property type="term" value="C:chromosome, centromeric region"/>
    <property type="evidence" value="ECO:0007669"/>
    <property type="project" value="UniProtKB-SubCell"/>
</dbReference>
<dbReference type="SUPFAM" id="SSF47113">
    <property type="entry name" value="Histone-fold"/>
    <property type="match status" value="1"/>
</dbReference>
<dbReference type="CDD" id="cd22911">
    <property type="entry name" value="HFD_H3"/>
    <property type="match status" value="1"/>
</dbReference>
<dbReference type="Gene3D" id="1.10.20.10">
    <property type="entry name" value="Histone, subunit A"/>
    <property type="match status" value="1"/>
</dbReference>
<dbReference type="AlphaFoldDB" id="A0A5N5QKT6"/>